<dbReference type="EMBL" id="JASBAN010000001">
    <property type="protein sequence ID" value="MDI2113277.1"/>
    <property type="molecule type" value="Genomic_DNA"/>
</dbReference>
<proteinExistence type="predicted"/>
<accession>A0ABT6Q8P2</accession>
<organism evidence="1 2">
    <name type="scientific">Commensalibacter nepenthis</name>
    <dbReference type="NCBI Taxonomy" id="3043872"/>
    <lineage>
        <taxon>Bacteria</taxon>
        <taxon>Pseudomonadati</taxon>
        <taxon>Pseudomonadota</taxon>
        <taxon>Alphaproteobacteria</taxon>
        <taxon>Acetobacterales</taxon>
        <taxon>Acetobacteraceae</taxon>
    </lineage>
</organism>
<evidence type="ECO:0000313" key="1">
    <source>
        <dbReference type="EMBL" id="MDI2113277.1"/>
    </source>
</evidence>
<gene>
    <name evidence="1" type="ORF">QJV33_08335</name>
</gene>
<sequence length="202" mass="23619">MAEQATTPQNYIRQSFQNPEFVQKLWCAEDVFSTILYHAVKECSVNDNNSPLSICCDYLIDYVCVYFIKKPSDFLYIFQDFKDAEEKTIFMNLYFQNYLVHSTIIHALLNNPVIIEMIGNHHDWIEYPLKYRATKLIQNAPIGSLTTADLFPTKLDLPKEIKDYLLSCAYAENKLAETDIIYFKTNFARSYEMLTQAKQSKK</sequence>
<dbReference type="Proteomes" id="UP001431775">
    <property type="component" value="Unassembled WGS sequence"/>
</dbReference>
<protein>
    <submittedName>
        <fullName evidence="1">Uncharacterized protein</fullName>
    </submittedName>
</protein>
<keyword evidence="2" id="KW-1185">Reference proteome</keyword>
<reference evidence="1" key="1">
    <citation type="submission" date="2023-05" db="EMBL/GenBank/DDBJ databases">
        <title>Whole genome sequence of Commensalibacter sp.</title>
        <authorList>
            <person name="Charoenyingcharoen P."/>
            <person name="Yukphan P."/>
        </authorList>
    </citation>
    <scope>NUCLEOTIDE SEQUENCE</scope>
    <source>
        <strain evidence="1">TBRC 10068</strain>
    </source>
</reference>
<comment type="caution">
    <text evidence="1">The sequence shown here is derived from an EMBL/GenBank/DDBJ whole genome shotgun (WGS) entry which is preliminary data.</text>
</comment>
<evidence type="ECO:0000313" key="2">
    <source>
        <dbReference type="Proteomes" id="UP001431775"/>
    </source>
</evidence>
<dbReference type="RefSeq" id="WP_281462889.1">
    <property type="nucleotide sequence ID" value="NZ_JASBAN010000001.1"/>
</dbReference>
<name>A0ABT6Q8P2_9PROT</name>